<evidence type="ECO:0000313" key="2">
    <source>
        <dbReference type="Proteomes" id="UP000059188"/>
    </source>
</evidence>
<proteinExistence type="predicted"/>
<evidence type="ECO:0000313" key="1">
    <source>
        <dbReference type="EMBL" id="CEL59728.1"/>
    </source>
</evidence>
<sequence length="94" mass="10430">MCITRGICRANISLENVVGKPHPGIPVDDLGTKVVSRITPLSVATSTKALLMPCPKVGFTPRRPRNLDRWFLSLRTYGLWCVGIIDLVARTWRG</sequence>
<keyword evidence="2" id="KW-1185">Reference proteome</keyword>
<dbReference type="AlphaFoldDB" id="A0A0B7FU25"/>
<organism evidence="1 2">
    <name type="scientific">Thanatephorus cucumeris (strain AG1-IB / isolate 7/3/14)</name>
    <name type="common">Lettuce bottom rot fungus</name>
    <name type="synonym">Rhizoctonia solani</name>
    <dbReference type="NCBI Taxonomy" id="1108050"/>
    <lineage>
        <taxon>Eukaryota</taxon>
        <taxon>Fungi</taxon>
        <taxon>Dikarya</taxon>
        <taxon>Basidiomycota</taxon>
        <taxon>Agaricomycotina</taxon>
        <taxon>Agaricomycetes</taxon>
        <taxon>Cantharellales</taxon>
        <taxon>Ceratobasidiaceae</taxon>
        <taxon>Rhizoctonia</taxon>
        <taxon>Rhizoctonia solani AG-1</taxon>
    </lineage>
</organism>
<dbReference type="Proteomes" id="UP000059188">
    <property type="component" value="Unassembled WGS sequence"/>
</dbReference>
<accession>A0A0B7FU25</accession>
<dbReference type="EMBL" id="LN679103">
    <property type="protein sequence ID" value="CEL59728.1"/>
    <property type="molecule type" value="Genomic_DNA"/>
</dbReference>
<name>A0A0B7FU25_THACB</name>
<gene>
    <name evidence="1" type="ORF">RSOLAG1IB_03661</name>
</gene>
<protein>
    <submittedName>
        <fullName evidence="1">Uncharacterized protein</fullName>
    </submittedName>
</protein>
<reference evidence="1 2" key="1">
    <citation type="submission" date="2014-11" db="EMBL/GenBank/DDBJ databases">
        <authorList>
            <person name="Wibberg Daniel"/>
        </authorList>
    </citation>
    <scope>NUCLEOTIDE SEQUENCE [LARGE SCALE GENOMIC DNA]</scope>
    <source>
        <strain evidence="1">Rhizoctonia solani AG1-IB 7/3/14</strain>
    </source>
</reference>